<proteinExistence type="predicted"/>
<dbReference type="Pfam" id="PF07992">
    <property type="entry name" value="Pyr_redox_2"/>
    <property type="match status" value="1"/>
</dbReference>
<organism evidence="3 5">
    <name type="scientific">Geomonas paludis</name>
    <dbReference type="NCBI Taxonomy" id="2740185"/>
    <lineage>
        <taxon>Bacteria</taxon>
        <taxon>Pseudomonadati</taxon>
        <taxon>Thermodesulfobacteriota</taxon>
        <taxon>Desulfuromonadia</taxon>
        <taxon>Geobacterales</taxon>
        <taxon>Geobacteraceae</taxon>
        <taxon>Geomonas</taxon>
    </lineage>
</organism>
<dbReference type="AlphaFoldDB" id="A0A6V8MQD1"/>
<dbReference type="Pfam" id="PF14691">
    <property type="entry name" value="Fer4_20"/>
    <property type="match status" value="1"/>
</dbReference>
<feature type="domain" description="Dihydroprymidine dehydrogenase" evidence="2">
    <location>
        <begin position="27"/>
        <end position="133"/>
    </location>
</feature>
<dbReference type="InterPro" id="IPR028261">
    <property type="entry name" value="DPD_II"/>
</dbReference>
<reference evidence="5" key="1">
    <citation type="submission" date="2020-06" db="EMBL/GenBank/DDBJ databases">
        <title>Draft genomic sequecing of Geomonas sp. Red736.</title>
        <authorList>
            <person name="Itoh H."/>
            <person name="Xu Z.X."/>
            <person name="Ushijima N."/>
            <person name="Masuda Y."/>
            <person name="Shiratori Y."/>
            <person name="Senoo K."/>
        </authorList>
    </citation>
    <scope>NUCLEOTIDE SEQUENCE [LARGE SCALE GENOMIC DNA]</scope>
    <source>
        <strain evidence="5">Red736</strain>
    </source>
</reference>
<dbReference type="Proteomes" id="UP000831485">
    <property type="component" value="Chromosome"/>
</dbReference>
<dbReference type="EMBL" id="CP096574">
    <property type="protein sequence ID" value="UPU36125.1"/>
    <property type="molecule type" value="Genomic_DNA"/>
</dbReference>
<name>A0A6V8MQD1_9BACT</name>
<gene>
    <name evidence="3" type="primary">nfnA</name>
    <name evidence="4" type="synonym">gltA</name>
    <name evidence="3" type="ORF">GMPD_01840</name>
    <name evidence="4" type="ORF">M1B72_00045</name>
</gene>
<evidence type="ECO:0000259" key="1">
    <source>
        <dbReference type="Pfam" id="PF07992"/>
    </source>
</evidence>
<reference evidence="3" key="2">
    <citation type="journal article" date="2021" name="Int. J. Syst. Evol. Microbiol.">
        <title>Geomonas silvestris sp. nov., Geomonas paludis sp. nov. and Geomonas limicola sp. nov., isolated from terrestrial environments, and emended description of the genus Geomonas.</title>
        <authorList>
            <person name="Itoh H."/>
            <person name="Xu Z."/>
            <person name="Masuda Y."/>
            <person name="Ushijima N."/>
            <person name="Hayakawa C."/>
            <person name="Shiratori Y."/>
            <person name="Senoo K."/>
        </authorList>
    </citation>
    <scope>NUCLEOTIDE SEQUENCE</scope>
    <source>
        <strain evidence="3">Red736</strain>
    </source>
</reference>
<dbReference type="GO" id="GO:0051536">
    <property type="term" value="F:iron-sulfur cluster binding"/>
    <property type="evidence" value="ECO:0007669"/>
    <property type="project" value="InterPro"/>
</dbReference>
<dbReference type="InterPro" id="IPR036188">
    <property type="entry name" value="FAD/NAD-bd_sf"/>
</dbReference>
<dbReference type="Proteomes" id="UP000568888">
    <property type="component" value="Unassembled WGS sequence"/>
</dbReference>
<dbReference type="PRINTS" id="PR00419">
    <property type="entry name" value="ADXRDTASE"/>
</dbReference>
<evidence type="ECO:0000313" key="6">
    <source>
        <dbReference type="Proteomes" id="UP000831485"/>
    </source>
</evidence>
<reference evidence="4" key="3">
    <citation type="submission" date="2022-04" db="EMBL/GenBank/DDBJ databases">
        <authorList>
            <person name="Liu G."/>
        </authorList>
    </citation>
    <scope>NUCLEOTIDE SEQUENCE</scope>
    <source>
        <strain evidence="4">RG22</strain>
    </source>
</reference>
<evidence type="ECO:0000259" key="2">
    <source>
        <dbReference type="Pfam" id="PF14691"/>
    </source>
</evidence>
<dbReference type="InterPro" id="IPR006004">
    <property type="entry name" value="SudA-like"/>
</dbReference>
<dbReference type="PANTHER" id="PTHR42783:SF3">
    <property type="entry name" value="GLUTAMATE SYNTHASE [NADPH] SMALL CHAIN-RELATED"/>
    <property type="match status" value="1"/>
</dbReference>
<accession>A0A6V8MQD1</accession>
<dbReference type="RefSeq" id="WP_183344144.1">
    <property type="nucleotide sequence ID" value="NZ_BLXY01000001.1"/>
</dbReference>
<evidence type="ECO:0000313" key="3">
    <source>
        <dbReference type="EMBL" id="GFO62265.1"/>
    </source>
</evidence>
<dbReference type="NCBIfam" id="TIGR01316">
    <property type="entry name" value="gltA"/>
    <property type="match status" value="1"/>
</dbReference>
<dbReference type="GO" id="GO:0004355">
    <property type="term" value="F:glutamate synthase (NADPH) activity"/>
    <property type="evidence" value="ECO:0007669"/>
    <property type="project" value="UniProtKB-EC"/>
</dbReference>
<dbReference type="Gene3D" id="1.10.1060.10">
    <property type="entry name" value="Alpha-helical ferredoxin"/>
    <property type="match status" value="1"/>
</dbReference>
<keyword evidence="4" id="KW-0560">Oxidoreductase</keyword>
<evidence type="ECO:0000313" key="5">
    <source>
        <dbReference type="Proteomes" id="UP000568888"/>
    </source>
</evidence>
<dbReference type="InterPro" id="IPR009051">
    <property type="entry name" value="Helical_ferredxn"/>
</dbReference>
<dbReference type="Gene3D" id="3.50.50.60">
    <property type="entry name" value="FAD/NAD(P)-binding domain"/>
    <property type="match status" value="2"/>
</dbReference>
<dbReference type="InterPro" id="IPR023753">
    <property type="entry name" value="FAD/NAD-binding_dom"/>
</dbReference>
<sequence>MSNDLSPKERMAIDRVHMPELPADERSTNFEEVNLGLSADQALSEAQRCLQCKTRNCVAGCPVGVSIPEFIDALACDDLPKAAQILRGDNALPAVCGRVCPQETQCEALCVRGKKGDAVAIGYLERYVADWAMLHPDRLLKEAKPEPTGKSVAVVGCGPAGLTAAGELARMGHQVTIFEALHDTGGVLRYGIPEFRLPKEIIDREVAVLAELGVTIECNVIIGKTLTVAELSEDYDAVFIANGAGLPTMLNIPGENLKGVYAANEFLTRVNLMEAGRKEDSATPILQRDEVAVIGGGNTAMDCVRTARRLGAKRAMIIYRRGEAEMPARIEEIKHAKEEGVEFVMLTAPIAIVGTEDGWVSALRCQKMELGPADDSGRRRPQPVAGSEFDIPAGIVINAVGTNANPLLTATAPDLKLNKWGNVVADEEGQTSIPGVFAGGDIVRGGATVILAMGDGKRAAAAINEYLKR</sequence>
<evidence type="ECO:0000313" key="4">
    <source>
        <dbReference type="EMBL" id="UPU36125.1"/>
    </source>
</evidence>
<feature type="domain" description="FAD/NAD(P)-binding" evidence="1">
    <location>
        <begin position="151"/>
        <end position="456"/>
    </location>
</feature>
<dbReference type="PANTHER" id="PTHR42783">
    <property type="entry name" value="GLUTAMATE SYNTHASE [NADPH] SMALL CHAIN"/>
    <property type="match status" value="1"/>
</dbReference>
<dbReference type="EC" id="1.4.1.13" evidence="4"/>
<dbReference type="EMBL" id="BLXY01000001">
    <property type="protein sequence ID" value="GFO62265.1"/>
    <property type="molecule type" value="Genomic_DNA"/>
</dbReference>
<protein>
    <submittedName>
        <fullName evidence="3">Glutamate synthase (NADPH), homotetrameric</fullName>
    </submittedName>
    <submittedName>
        <fullName evidence="4">NADPH-dependent glutamate synthase</fullName>
        <ecNumber evidence="4">1.4.1.13</ecNumber>
    </submittedName>
</protein>
<keyword evidence="6" id="KW-1185">Reference proteome</keyword>
<dbReference type="SUPFAM" id="SSF51971">
    <property type="entry name" value="Nucleotide-binding domain"/>
    <property type="match status" value="1"/>
</dbReference>
<dbReference type="SUPFAM" id="SSF46548">
    <property type="entry name" value="alpha-helical ferredoxin"/>
    <property type="match status" value="1"/>
</dbReference>